<dbReference type="PANTHER" id="PTHR42743:SF11">
    <property type="entry name" value="AMINODEOXYCHORISMATE LYASE"/>
    <property type="match status" value="1"/>
</dbReference>
<evidence type="ECO:0000256" key="5">
    <source>
        <dbReference type="SAM" id="MobiDB-lite"/>
    </source>
</evidence>
<dbReference type="InterPro" id="IPR036038">
    <property type="entry name" value="Aminotransferase-like"/>
</dbReference>
<comment type="similarity">
    <text evidence="2 4">Belongs to the class-IV pyridoxal-phosphate-dependent aminotransferase family.</text>
</comment>
<evidence type="ECO:0000256" key="3">
    <source>
        <dbReference type="ARBA" id="ARBA00022898"/>
    </source>
</evidence>
<sequence length="327" mass="34813">MSEDGTAAGSGDEDGDEGELLFHVNGELVPASEATVSVRDRGFAYGDALFETLRAYGGDVFRWEAHADRLADGAEILELDHGLSDADLKRRVDETLRANDLSDAYVKLSVTRGVQPGKLTPDPEVEPTVVVQVKPLPRGGRGGDPVWDGPATLQTVKTRRVPDGAIPAGAKTHNYLNGILARLELRVTGADEAVMLDGEGNLAEGATSNLFFVRDDALCTPSLDGPVLPGVTRAEVLDIAREEGIPVREGAFVPDDLRDATEAFVTNTTWELRPVESVDGIELGGVSEPSGSETRGTSSLGGPVTTLLSRLFDARVERAHYAGKNRD</sequence>
<dbReference type="Proteomes" id="UP001254813">
    <property type="component" value="Unassembled WGS sequence"/>
</dbReference>
<dbReference type="RefSeq" id="WP_310927414.1">
    <property type="nucleotide sequence ID" value="NZ_JAMQOQ010000001.1"/>
</dbReference>
<dbReference type="Gene3D" id="3.30.470.10">
    <property type="match status" value="1"/>
</dbReference>
<evidence type="ECO:0000256" key="1">
    <source>
        <dbReference type="ARBA" id="ARBA00001933"/>
    </source>
</evidence>
<keyword evidence="6" id="KW-0032">Aminotransferase</keyword>
<dbReference type="InterPro" id="IPR043132">
    <property type="entry name" value="BCAT-like_C"/>
</dbReference>
<comment type="cofactor">
    <cofactor evidence="1">
        <name>pyridoxal 5'-phosphate</name>
        <dbReference type="ChEBI" id="CHEBI:597326"/>
    </cofactor>
</comment>
<dbReference type="PANTHER" id="PTHR42743">
    <property type="entry name" value="AMINO-ACID AMINOTRANSFERASE"/>
    <property type="match status" value="1"/>
</dbReference>
<dbReference type="GO" id="GO:0008483">
    <property type="term" value="F:transaminase activity"/>
    <property type="evidence" value="ECO:0007669"/>
    <property type="project" value="UniProtKB-KW"/>
</dbReference>
<dbReference type="EMBL" id="JAMQOQ010000001">
    <property type="protein sequence ID" value="MDS0293606.1"/>
    <property type="molecule type" value="Genomic_DNA"/>
</dbReference>
<dbReference type="SUPFAM" id="SSF56752">
    <property type="entry name" value="D-aminoacid aminotransferase-like PLP-dependent enzymes"/>
    <property type="match status" value="1"/>
</dbReference>
<dbReference type="PROSITE" id="PS00770">
    <property type="entry name" value="AA_TRANSFER_CLASS_4"/>
    <property type="match status" value="1"/>
</dbReference>
<keyword evidence="7" id="KW-1185">Reference proteome</keyword>
<dbReference type="Pfam" id="PF01063">
    <property type="entry name" value="Aminotran_4"/>
    <property type="match status" value="1"/>
</dbReference>
<evidence type="ECO:0000313" key="6">
    <source>
        <dbReference type="EMBL" id="MDS0293606.1"/>
    </source>
</evidence>
<feature type="compositionally biased region" description="Polar residues" evidence="5">
    <location>
        <begin position="289"/>
        <end position="300"/>
    </location>
</feature>
<dbReference type="InterPro" id="IPR043131">
    <property type="entry name" value="BCAT-like_N"/>
</dbReference>
<feature type="region of interest" description="Disordered" evidence="5">
    <location>
        <begin position="281"/>
        <end position="302"/>
    </location>
</feature>
<evidence type="ECO:0000256" key="2">
    <source>
        <dbReference type="ARBA" id="ARBA00009320"/>
    </source>
</evidence>
<dbReference type="InterPro" id="IPR018300">
    <property type="entry name" value="Aminotrans_IV_CS"/>
</dbReference>
<organism evidence="6 7">
    <name type="scientific">Halogeometricum luteum</name>
    <dbReference type="NCBI Taxonomy" id="2950537"/>
    <lineage>
        <taxon>Archaea</taxon>
        <taxon>Methanobacteriati</taxon>
        <taxon>Methanobacteriota</taxon>
        <taxon>Stenosarchaea group</taxon>
        <taxon>Halobacteria</taxon>
        <taxon>Halobacteriales</taxon>
        <taxon>Haloferacaceae</taxon>
        <taxon>Halogeometricum</taxon>
    </lineage>
</organism>
<keyword evidence="6" id="KW-0808">Transferase</keyword>
<proteinExistence type="inferred from homology"/>
<evidence type="ECO:0000313" key="7">
    <source>
        <dbReference type="Proteomes" id="UP001254813"/>
    </source>
</evidence>
<dbReference type="Gene3D" id="3.20.10.10">
    <property type="entry name" value="D-amino Acid Aminotransferase, subunit A, domain 2"/>
    <property type="match status" value="1"/>
</dbReference>
<comment type="caution">
    <text evidence="6">The sequence shown here is derived from an EMBL/GenBank/DDBJ whole genome shotgun (WGS) entry which is preliminary data.</text>
</comment>
<dbReference type="InterPro" id="IPR050571">
    <property type="entry name" value="Class-IV_PLP-Dep_Aminotrnsfr"/>
</dbReference>
<accession>A0ABU2FYK0</accession>
<dbReference type="InterPro" id="IPR001544">
    <property type="entry name" value="Aminotrans_IV"/>
</dbReference>
<dbReference type="CDD" id="cd00449">
    <property type="entry name" value="PLPDE_IV"/>
    <property type="match status" value="1"/>
</dbReference>
<gene>
    <name evidence="6" type="ORF">NDI79_05375</name>
</gene>
<keyword evidence="3" id="KW-0663">Pyridoxal phosphate</keyword>
<name>A0ABU2FYK0_9EURY</name>
<evidence type="ECO:0000256" key="4">
    <source>
        <dbReference type="RuleBase" id="RU004106"/>
    </source>
</evidence>
<protein>
    <submittedName>
        <fullName evidence="6">Aminotransferase class IV</fullName>
    </submittedName>
</protein>
<reference evidence="6 7" key="1">
    <citation type="submission" date="2022-06" db="EMBL/GenBank/DDBJ databases">
        <title>Halogeometricum sp. a new haloarchaeum isolate from saline soil.</title>
        <authorList>
            <person name="Strakova D."/>
            <person name="Galisteo C."/>
            <person name="Sanchez-Porro C."/>
            <person name="Ventosa A."/>
        </authorList>
    </citation>
    <scope>NUCLEOTIDE SEQUENCE [LARGE SCALE GENOMIC DNA]</scope>
    <source>
        <strain evidence="7">S3BR25-2</strain>
    </source>
</reference>